<accession>K2PTJ0</accession>
<protein>
    <submittedName>
        <fullName evidence="2">Uncharacterized protein</fullName>
    </submittedName>
</protein>
<keyword evidence="1" id="KW-1133">Transmembrane helix</keyword>
<feature type="transmembrane region" description="Helical" evidence="1">
    <location>
        <begin position="133"/>
        <end position="157"/>
    </location>
</feature>
<keyword evidence="1" id="KW-0812">Transmembrane</keyword>
<comment type="caution">
    <text evidence="2">The sequence shown here is derived from an EMBL/GenBank/DDBJ whole genome shotgun (WGS) entry which is preliminary data.</text>
</comment>
<proteinExistence type="predicted"/>
<name>K2PTJ0_9LACT</name>
<sequence length="426" mass="50727">MYKKIAVIIFIIILIFNAQFIIDSIIDFNLVVSSKNFIWLCVLFFIEIFITLIFYDFMMLEIHAWISIGIEELCRILIKKKNVRLAQFLIRVNYNISRGFKFLRLGWVRYGGSDLSAVWVGISKSTFSQKIFVIVRIVISFPAMSAIVLTLFTLNIINVDWIYSQWETCFDFIKKAFTVKINFGDIFSKLPAAVALLTIIPVLFFFYFYSQKREVRKIIDRKNKESFEIVVIKHHELSKLISKSIYTISENLDYVIKCQSLMVDLILNKKIKNRYELEGIYYYATKNVETYPFREIPEFQGIAELIVELTSEELTYFTRNFSVKEYDLWHFYWKFNRYKTSEKLNRLFFTKQGMSEKISEVTELPYETTKEELVKLKNHQQNLLSYDIYDALETLYDLKRYNDSLKRYLTSSKTENTLMKILVKKK</sequence>
<dbReference type="PATRIC" id="fig|1231377.3.peg.1848"/>
<dbReference type="eggNOG" id="ENOG50347NJ">
    <property type="taxonomic scope" value="Bacteria"/>
</dbReference>
<evidence type="ECO:0000313" key="2">
    <source>
        <dbReference type="EMBL" id="EKF50816.1"/>
    </source>
</evidence>
<feature type="transmembrane region" description="Helical" evidence="1">
    <location>
        <begin position="190"/>
        <end position="209"/>
    </location>
</feature>
<keyword evidence="1" id="KW-0472">Membrane</keyword>
<dbReference type="Proteomes" id="UP000006787">
    <property type="component" value="Unassembled WGS sequence"/>
</dbReference>
<dbReference type="AlphaFoldDB" id="K2PTJ0"/>
<organism evidence="2 3">
    <name type="scientific">Lactococcus garvieae DCC43</name>
    <dbReference type="NCBI Taxonomy" id="1231377"/>
    <lineage>
        <taxon>Bacteria</taxon>
        <taxon>Bacillati</taxon>
        <taxon>Bacillota</taxon>
        <taxon>Bacilli</taxon>
        <taxon>Lactobacillales</taxon>
        <taxon>Streptococcaceae</taxon>
        <taxon>Lactococcus</taxon>
    </lineage>
</organism>
<gene>
    <name evidence="2" type="ORF">C426_1867</name>
</gene>
<feature type="transmembrane region" description="Helical" evidence="1">
    <location>
        <begin position="37"/>
        <end position="55"/>
    </location>
</feature>
<feature type="transmembrane region" description="Helical" evidence="1">
    <location>
        <begin position="7"/>
        <end position="31"/>
    </location>
</feature>
<dbReference type="EMBL" id="AMQS01000032">
    <property type="protein sequence ID" value="EKF50816.1"/>
    <property type="molecule type" value="Genomic_DNA"/>
</dbReference>
<evidence type="ECO:0000313" key="3">
    <source>
        <dbReference type="Proteomes" id="UP000006787"/>
    </source>
</evidence>
<dbReference type="RefSeq" id="WP_003136450.1">
    <property type="nucleotide sequence ID" value="NZ_AMQS01000032.1"/>
</dbReference>
<reference evidence="2 3" key="1">
    <citation type="journal article" date="2012" name="J. Bacteriol.">
        <title>Genome Sequence of the Bacteriocin-Producing Strain Lactococcus garvieae DCC43.</title>
        <authorList>
            <person name="Gabrielsen C."/>
            <person name="Brede D.A."/>
            <person name="Hernandez P.E."/>
            <person name="Nes I.F."/>
            <person name="Diep D.B."/>
        </authorList>
    </citation>
    <scope>NUCLEOTIDE SEQUENCE [LARGE SCALE GENOMIC DNA]</scope>
    <source>
        <strain evidence="2 3">DCC43</strain>
    </source>
</reference>
<evidence type="ECO:0000256" key="1">
    <source>
        <dbReference type="SAM" id="Phobius"/>
    </source>
</evidence>